<evidence type="ECO:0000256" key="2">
    <source>
        <dbReference type="ARBA" id="ARBA00022448"/>
    </source>
</evidence>
<dbReference type="InterPro" id="IPR050763">
    <property type="entry name" value="ABC_transporter_ATP-binding"/>
</dbReference>
<keyword evidence="7" id="KW-0472">Membrane</keyword>
<comment type="similarity">
    <text evidence="9">Belongs to the ABC transporter superfamily. Drug exporter-1 (DrugE1) (TC 3.A.1.105) family.</text>
</comment>
<comment type="caution">
    <text evidence="12">The sequence shown here is derived from an EMBL/GenBank/DDBJ whole genome shotgun (WGS) entry which is preliminary data.</text>
</comment>
<gene>
    <name evidence="12" type="ORF">CSW57_17855</name>
</gene>
<dbReference type="GO" id="GO:0046677">
    <property type="term" value="P:response to antibiotic"/>
    <property type="evidence" value="ECO:0007669"/>
    <property type="project" value="UniProtKB-KW"/>
</dbReference>
<evidence type="ECO:0000256" key="4">
    <source>
        <dbReference type="ARBA" id="ARBA00022741"/>
    </source>
</evidence>
<organism evidence="12 13">
    <name type="scientific">Williamsia marianensis</name>
    <dbReference type="NCBI Taxonomy" id="85044"/>
    <lineage>
        <taxon>Bacteria</taxon>
        <taxon>Bacillati</taxon>
        <taxon>Actinomycetota</taxon>
        <taxon>Actinomycetes</taxon>
        <taxon>Mycobacteriales</taxon>
        <taxon>Nocardiaceae</taxon>
        <taxon>Williamsia</taxon>
    </lineage>
</organism>
<feature type="region of interest" description="Disordered" evidence="10">
    <location>
        <begin position="1"/>
        <end position="28"/>
    </location>
</feature>
<evidence type="ECO:0000256" key="5">
    <source>
        <dbReference type="ARBA" id="ARBA00022840"/>
    </source>
</evidence>
<evidence type="ECO:0000313" key="12">
    <source>
        <dbReference type="EMBL" id="PHV65608.1"/>
    </source>
</evidence>
<dbReference type="GO" id="GO:0005524">
    <property type="term" value="F:ATP binding"/>
    <property type="evidence" value="ECO:0007669"/>
    <property type="project" value="UniProtKB-KW"/>
</dbReference>
<dbReference type="GO" id="GO:0043215">
    <property type="term" value="P:daunorubicin transport"/>
    <property type="evidence" value="ECO:0007669"/>
    <property type="project" value="InterPro"/>
</dbReference>
<feature type="compositionally biased region" description="Basic and acidic residues" evidence="10">
    <location>
        <begin position="1"/>
        <end position="13"/>
    </location>
</feature>
<accession>A0A2G3PII2</accession>
<dbReference type="SUPFAM" id="SSF52540">
    <property type="entry name" value="P-loop containing nucleoside triphosphate hydrolases"/>
    <property type="match status" value="1"/>
</dbReference>
<keyword evidence="4" id="KW-0547">Nucleotide-binding</keyword>
<dbReference type="PROSITE" id="PS50893">
    <property type="entry name" value="ABC_TRANSPORTER_2"/>
    <property type="match status" value="1"/>
</dbReference>
<dbReference type="InterPro" id="IPR027417">
    <property type="entry name" value="P-loop_NTPase"/>
</dbReference>
<dbReference type="GO" id="GO:0016887">
    <property type="term" value="F:ATP hydrolysis activity"/>
    <property type="evidence" value="ECO:0007669"/>
    <property type="project" value="InterPro"/>
</dbReference>
<keyword evidence="2" id="KW-0813">Transport</keyword>
<dbReference type="AlphaFoldDB" id="A0A2G3PII2"/>
<dbReference type="SMART" id="SM00382">
    <property type="entry name" value="AAA"/>
    <property type="match status" value="1"/>
</dbReference>
<evidence type="ECO:0000256" key="1">
    <source>
        <dbReference type="ARBA" id="ARBA00004413"/>
    </source>
</evidence>
<evidence type="ECO:0000256" key="8">
    <source>
        <dbReference type="ARBA" id="ARBA00023251"/>
    </source>
</evidence>
<dbReference type="Pfam" id="PF00005">
    <property type="entry name" value="ABC_tran"/>
    <property type="match status" value="1"/>
</dbReference>
<dbReference type="PANTHER" id="PTHR42711:SF19">
    <property type="entry name" value="DOXORUBICIN RESISTANCE ATP-BINDING PROTEIN DRRA"/>
    <property type="match status" value="1"/>
</dbReference>
<keyword evidence="8" id="KW-0046">Antibiotic resistance</keyword>
<evidence type="ECO:0000256" key="6">
    <source>
        <dbReference type="ARBA" id="ARBA00022967"/>
    </source>
</evidence>
<dbReference type="InterPro" id="IPR017871">
    <property type="entry name" value="ABC_transporter-like_CS"/>
</dbReference>
<protein>
    <submittedName>
        <fullName evidence="12">Daunorubicin ABC transporter ATP-binding protein</fullName>
    </submittedName>
</protein>
<dbReference type="EMBL" id="PEBD01000010">
    <property type="protein sequence ID" value="PHV65608.1"/>
    <property type="molecule type" value="Genomic_DNA"/>
</dbReference>
<evidence type="ECO:0000313" key="13">
    <source>
        <dbReference type="Proteomes" id="UP000225108"/>
    </source>
</evidence>
<evidence type="ECO:0000256" key="3">
    <source>
        <dbReference type="ARBA" id="ARBA00022475"/>
    </source>
</evidence>
<dbReference type="GO" id="GO:0005886">
    <property type="term" value="C:plasma membrane"/>
    <property type="evidence" value="ECO:0007669"/>
    <property type="project" value="UniProtKB-SubCell"/>
</dbReference>
<evidence type="ECO:0000256" key="10">
    <source>
        <dbReference type="SAM" id="MobiDB-lite"/>
    </source>
</evidence>
<proteinExistence type="inferred from homology"/>
<sequence>MGEETQTHLDHPVNEGPDGEAPDNTVGDGSEFAIEVSGLFKTFGSRFGRGASHQALGGVDLKVRRGTVHALLGPNGAGKTTTVRIISTLLKPDAGSAHVLGIDALAHPAQVRRSIGVSGQYAAVDGNLTGWENLRMVARLYGMSKRAAGARADELINDFRLESARDRPARTYSGGMRRRLDLAGALIAQPGVVILDEPTTGLDPRGRREMWALINQLVRGGTTVLLTTQYLEEADALADTITVIDHGEVVAMGSAAELKAASQSTLLTVEVGLDIDRDLVHRVLSQHGSSEPHGTAHSTEWQVAVSDGTASAATIIQALSEAGVAVHDFSVEAPTLDDVFLSLTSNPTPDPEENAA</sequence>
<dbReference type="RefSeq" id="WP_099383967.1">
    <property type="nucleotide sequence ID" value="NZ_PEBD01000010.1"/>
</dbReference>
<feature type="domain" description="ABC transporter" evidence="11">
    <location>
        <begin position="34"/>
        <end position="271"/>
    </location>
</feature>
<dbReference type="Gene3D" id="3.40.50.300">
    <property type="entry name" value="P-loop containing nucleotide triphosphate hydrolases"/>
    <property type="match status" value="1"/>
</dbReference>
<keyword evidence="3" id="KW-1003">Cell membrane</keyword>
<dbReference type="PROSITE" id="PS00211">
    <property type="entry name" value="ABC_TRANSPORTER_1"/>
    <property type="match status" value="1"/>
</dbReference>
<keyword evidence="5 12" id="KW-0067">ATP-binding</keyword>
<dbReference type="InterPro" id="IPR005894">
    <property type="entry name" value="DrrA"/>
</dbReference>
<evidence type="ECO:0000256" key="9">
    <source>
        <dbReference type="ARBA" id="ARBA00049985"/>
    </source>
</evidence>
<evidence type="ECO:0000256" key="7">
    <source>
        <dbReference type="ARBA" id="ARBA00023136"/>
    </source>
</evidence>
<dbReference type="PANTHER" id="PTHR42711">
    <property type="entry name" value="ABC TRANSPORTER ATP-BINDING PROTEIN"/>
    <property type="match status" value="1"/>
</dbReference>
<keyword evidence="6" id="KW-1278">Translocase</keyword>
<dbReference type="InterPro" id="IPR003439">
    <property type="entry name" value="ABC_transporter-like_ATP-bd"/>
</dbReference>
<name>A0A2G3PII2_WILMA</name>
<dbReference type="InterPro" id="IPR025302">
    <property type="entry name" value="DrrA1/2-like_C"/>
</dbReference>
<reference evidence="12 13" key="1">
    <citation type="submission" date="2017-10" db="EMBL/GenBank/DDBJ databases">
        <title>The draft genome sequence of Williamsia sp. BULT 1.1 isolated from the semi-arid grassland soils from South Africa.</title>
        <authorList>
            <person name="Kabwe M.H."/>
            <person name="Govender N."/>
            <person name="Mutseka Lunga P."/>
            <person name="Vikram S."/>
            <person name="Makhalanyane T.P."/>
        </authorList>
    </citation>
    <scope>NUCLEOTIDE SEQUENCE [LARGE SCALE GENOMIC DNA]</scope>
    <source>
        <strain evidence="12 13">BULT 1.1</strain>
    </source>
</reference>
<dbReference type="Proteomes" id="UP000225108">
    <property type="component" value="Unassembled WGS sequence"/>
</dbReference>
<evidence type="ECO:0000259" key="11">
    <source>
        <dbReference type="PROSITE" id="PS50893"/>
    </source>
</evidence>
<comment type="subcellular location">
    <subcellularLocation>
        <location evidence="1">Cell membrane</location>
        <topology evidence="1">Peripheral membrane protein</topology>
        <orientation evidence="1">Cytoplasmic side</orientation>
    </subcellularLocation>
</comment>
<dbReference type="InterPro" id="IPR003593">
    <property type="entry name" value="AAA+_ATPase"/>
</dbReference>
<dbReference type="NCBIfam" id="TIGR01188">
    <property type="entry name" value="drrA"/>
    <property type="match status" value="1"/>
</dbReference>
<dbReference type="GO" id="GO:1900753">
    <property type="term" value="P:doxorubicin transport"/>
    <property type="evidence" value="ECO:0007669"/>
    <property type="project" value="InterPro"/>
</dbReference>
<dbReference type="Pfam" id="PF13732">
    <property type="entry name" value="DrrA1-3_C"/>
    <property type="match status" value="1"/>
</dbReference>